<dbReference type="GO" id="GO:0000502">
    <property type="term" value="C:proteasome complex"/>
    <property type="evidence" value="ECO:0007669"/>
    <property type="project" value="UniProtKB-KW"/>
</dbReference>
<dbReference type="PANTHER" id="PTHR10539:SF0">
    <property type="entry name" value="26S PROTEASOME NON-ATPASE REGULATORY SUBUNIT 13"/>
    <property type="match status" value="1"/>
</dbReference>
<protein>
    <submittedName>
        <fullName evidence="1">26S proteasome non-ATPase regulatory subunit 13-like B</fullName>
    </submittedName>
</protein>
<evidence type="ECO:0000313" key="1">
    <source>
        <dbReference type="EMBL" id="RVW41794.1"/>
    </source>
</evidence>
<keyword evidence="1" id="KW-0647">Proteasome</keyword>
<evidence type="ECO:0000313" key="2">
    <source>
        <dbReference type="Proteomes" id="UP000288805"/>
    </source>
</evidence>
<dbReference type="InterPro" id="IPR035298">
    <property type="entry name" value="PSMD13"/>
</dbReference>
<sequence>MFAIEPCKIHKDALSVQLALIENDKKLSEKINILCLMELIFSHPLKIALHIIAESMKLSIANVEYFLMKSLLVHLIEGIVDQTDGLDNDVKFAKLPVSDCG</sequence>
<proteinExistence type="predicted"/>
<dbReference type="AlphaFoldDB" id="A0A438E245"/>
<dbReference type="Proteomes" id="UP000288805">
    <property type="component" value="Unassembled WGS sequence"/>
</dbReference>
<gene>
    <name evidence="1" type="primary">RPN9B_3</name>
    <name evidence="1" type="ORF">CK203_107626</name>
</gene>
<dbReference type="EMBL" id="QGNW01001429">
    <property type="protein sequence ID" value="RVW41794.1"/>
    <property type="molecule type" value="Genomic_DNA"/>
</dbReference>
<reference evidence="1 2" key="1">
    <citation type="journal article" date="2018" name="PLoS Genet.">
        <title>Population sequencing reveals clonal diversity and ancestral inbreeding in the grapevine cultivar Chardonnay.</title>
        <authorList>
            <person name="Roach M.J."/>
            <person name="Johnson D.L."/>
            <person name="Bohlmann J."/>
            <person name="van Vuuren H.J."/>
            <person name="Jones S.J."/>
            <person name="Pretorius I.S."/>
            <person name="Schmidt S.A."/>
            <person name="Borneman A.R."/>
        </authorList>
    </citation>
    <scope>NUCLEOTIDE SEQUENCE [LARGE SCALE GENOMIC DNA]</scope>
    <source>
        <strain evidence="2">cv. Chardonnay</strain>
        <tissue evidence="1">Leaf</tissue>
    </source>
</reference>
<organism evidence="1 2">
    <name type="scientific">Vitis vinifera</name>
    <name type="common">Grape</name>
    <dbReference type="NCBI Taxonomy" id="29760"/>
    <lineage>
        <taxon>Eukaryota</taxon>
        <taxon>Viridiplantae</taxon>
        <taxon>Streptophyta</taxon>
        <taxon>Embryophyta</taxon>
        <taxon>Tracheophyta</taxon>
        <taxon>Spermatophyta</taxon>
        <taxon>Magnoliopsida</taxon>
        <taxon>eudicotyledons</taxon>
        <taxon>Gunneridae</taxon>
        <taxon>Pentapetalae</taxon>
        <taxon>rosids</taxon>
        <taxon>Vitales</taxon>
        <taxon>Vitaceae</taxon>
        <taxon>Viteae</taxon>
        <taxon>Vitis</taxon>
    </lineage>
</organism>
<accession>A0A438E245</accession>
<name>A0A438E245_VITVI</name>
<dbReference type="PANTHER" id="PTHR10539">
    <property type="entry name" value="26S PROTEASOME NON-ATPASE REGULATORY SUBUNIT 13"/>
    <property type="match status" value="1"/>
</dbReference>
<comment type="caution">
    <text evidence="1">The sequence shown here is derived from an EMBL/GenBank/DDBJ whole genome shotgun (WGS) entry which is preliminary data.</text>
</comment>